<feature type="domain" description="Metallo-beta-lactamase" evidence="1">
    <location>
        <begin position="21"/>
        <end position="213"/>
    </location>
</feature>
<evidence type="ECO:0000259" key="1">
    <source>
        <dbReference type="SMART" id="SM00849"/>
    </source>
</evidence>
<dbReference type="Pfam" id="PF00753">
    <property type="entry name" value="Lactamase_B"/>
    <property type="match status" value="1"/>
</dbReference>
<gene>
    <name evidence="2" type="ORF">SAMN05216565_104226</name>
</gene>
<dbReference type="Proteomes" id="UP000199159">
    <property type="component" value="Unassembled WGS sequence"/>
</dbReference>
<evidence type="ECO:0000313" key="2">
    <source>
        <dbReference type="EMBL" id="SDP62482.1"/>
    </source>
</evidence>
<dbReference type="InterPro" id="IPR036866">
    <property type="entry name" value="RibonucZ/Hydroxyglut_hydro"/>
</dbReference>
<organism evidence="2 3">
    <name type="scientific">Litchfieldia salsa</name>
    <dbReference type="NCBI Taxonomy" id="930152"/>
    <lineage>
        <taxon>Bacteria</taxon>
        <taxon>Bacillati</taxon>
        <taxon>Bacillota</taxon>
        <taxon>Bacilli</taxon>
        <taxon>Bacillales</taxon>
        <taxon>Bacillaceae</taxon>
        <taxon>Litchfieldia</taxon>
    </lineage>
</organism>
<name>A0A1H0U851_9BACI</name>
<dbReference type="InterPro" id="IPR001279">
    <property type="entry name" value="Metallo-B-lactamas"/>
</dbReference>
<dbReference type="SUPFAM" id="SSF56281">
    <property type="entry name" value="Metallo-hydrolase/oxidoreductase"/>
    <property type="match status" value="1"/>
</dbReference>
<dbReference type="PANTHER" id="PTHR42951:SF9">
    <property type="entry name" value="METAL-DEPENDENT HYDROLASE"/>
    <property type="match status" value="1"/>
</dbReference>
<sequence length="236" mass="26058">MLKINRYETLYQLAFFPRLFPVNCYLIEEENELTLIDAGLPLSKKGIIKTAKRIGKPITKIVLTHPHDDHIGALDRLKEELVDVSIYVSIRDEKLMRGDRTLEPGEPETPIRGGVPTKLKTRASILVKEGDTIGSLKVIETPGHTPGSISLLDTRNGALIAGDAFQTKGGMAVAGKIQPLFPFPAMATWNKEIALKSAEKMLDYNPSILAIGHGKMIKQPKKLMEQAIIEARKNLA</sequence>
<dbReference type="SMART" id="SM00849">
    <property type="entry name" value="Lactamase_B"/>
    <property type="match status" value="1"/>
</dbReference>
<keyword evidence="3" id="KW-1185">Reference proteome</keyword>
<dbReference type="InterPro" id="IPR050855">
    <property type="entry name" value="NDM-1-like"/>
</dbReference>
<dbReference type="EMBL" id="FNJU01000004">
    <property type="protein sequence ID" value="SDP62482.1"/>
    <property type="molecule type" value="Genomic_DNA"/>
</dbReference>
<dbReference type="PANTHER" id="PTHR42951">
    <property type="entry name" value="METALLO-BETA-LACTAMASE DOMAIN-CONTAINING"/>
    <property type="match status" value="1"/>
</dbReference>
<protein>
    <submittedName>
        <fullName evidence="2">Glyoxylase, beta-lactamase superfamily II</fullName>
    </submittedName>
</protein>
<evidence type="ECO:0000313" key="3">
    <source>
        <dbReference type="Proteomes" id="UP000199159"/>
    </source>
</evidence>
<dbReference type="Gene3D" id="3.60.15.10">
    <property type="entry name" value="Ribonuclease Z/Hydroxyacylglutathione hydrolase-like"/>
    <property type="match status" value="1"/>
</dbReference>
<proteinExistence type="predicted"/>
<dbReference type="AlphaFoldDB" id="A0A1H0U851"/>
<reference evidence="3" key="1">
    <citation type="submission" date="2016-10" db="EMBL/GenBank/DDBJ databases">
        <authorList>
            <person name="Varghese N."/>
            <person name="Submissions S."/>
        </authorList>
    </citation>
    <scope>NUCLEOTIDE SEQUENCE [LARGE SCALE GENOMIC DNA]</scope>
    <source>
        <strain evidence="3">IBRC-M10078</strain>
    </source>
</reference>
<dbReference type="CDD" id="cd07721">
    <property type="entry name" value="yflN-like_MBL-fold"/>
    <property type="match status" value="1"/>
</dbReference>
<dbReference type="STRING" id="930152.SAMN05216565_104226"/>
<accession>A0A1H0U851</accession>